<proteinExistence type="predicted"/>
<dbReference type="EMBL" id="CM056741">
    <property type="protein sequence ID" value="KAJ8686104.1"/>
    <property type="molecule type" value="Genomic_DNA"/>
</dbReference>
<comment type="caution">
    <text evidence="1">The sequence shown here is derived from an EMBL/GenBank/DDBJ whole genome shotgun (WGS) entry which is preliminary data.</text>
</comment>
<accession>A0ACC2PU05</accession>
<organism evidence="1 2">
    <name type="scientific">Eretmocerus hayati</name>
    <dbReference type="NCBI Taxonomy" id="131215"/>
    <lineage>
        <taxon>Eukaryota</taxon>
        <taxon>Metazoa</taxon>
        <taxon>Ecdysozoa</taxon>
        <taxon>Arthropoda</taxon>
        <taxon>Hexapoda</taxon>
        <taxon>Insecta</taxon>
        <taxon>Pterygota</taxon>
        <taxon>Neoptera</taxon>
        <taxon>Endopterygota</taxon>
        <taxon>Hymenoptera</taxon>
        <taxon>Apocrita</taxon>
        <taxon>Proctotrupomorpha</taxon>
        <taxon>Chalcidoidea</taxon>
        <taxon>Aphelinidae</taxon>
        <taxon>Aphelininae</taxon>
        <taxon>Eretmocerus</taxon>
    </lineage>
</organism>
<dbReference type="Proteomes" id="UP001239111">
    <property type="component" value="Chromosome 1"/>
</dbReference>
<name>A0ACC2PU05_9HYME</name>
<gene>
    <name evidence="1" type="ORF">QAD02_021898</name>
</gene>
<sequence>MLVREGTTEKRDGFRAGMELLTSCLINYLVEKAIESEQKRQREAASRREKQQIDAHRLEFSRNCILCGSLTNNQPRDTYRIIKNSNIRGAYAPYHETIILENSIANDPEFYAIIAEALSQFAADSFDHNTGTVDDYESCHRLGLIQCVTPEDIVETCSYVPFVTFVPHKRDGLKNLVIANFREEFGKFFEKSSIGEKIKLLNMLSEYCKNLEPEDTGGWHGFMTRAFQHHPFIVSKPLHAKAVEILASLPDDHEVKLMAILRLGGFHLIMSILTATGMIMDFSGLKGVFCQFSAEPSALNALSGRAYSRGVRSHFLVPLGLSSIVLSMLDLSKEEVQKLDYLSQKVEDVDFTTDNEAPRSLKTKYEEKLE</sequence>
<protein>
    <submittedName>
        <fullName evidence="1">Uncharacterized protein</fullName>
    </submittedName>
</protein>
<evidence type="ECO:0000313" key="2">
    <source>
        <dbReference type="Proteomes" id="UP001239111"/>
    </source>
</evidence>
<keyword evidence="2" id="KW-1185">Reference proteome</keyword>
<reference evidence="1" key="1">
    <citation type="submission" date="2023-04" db="EMBL/GenBank/DDBJ databases">
        <title>A chromosome-level genome assembly of the parasitoid wasp Eretmocerus hayati.</title>
        <authorList>
            <person name="Zhong Y."/>
            <person name="Liu S."/>
            <person name="Liu Y."/>
        </authorList>
    </citation>
    <scope>NUCLEOTIDE SEQUENCE</scope>
    <source>
        <strain evidence="1">ZJU_SS_LIU_2023</strain>
    </source>
</reference>
<evidence type="ECO:0000313" key="1">
    <source>
        <dbReference type="EMBL" id="KAJ8686104.1"/>
    </source>
</evidence>